<dbReference type="EMBL" id="BMAO01018087">
    <property type="protein sequence ID" value="GFR20863.1"/>
    <property type="molecule type" value="Genomic_DNA"/>
</dbReference>
<keyword evidence="2" id="KW-1185">Reference proteome</keyword>
<sequence length="108" mass="11873">MQCLIPGHNGMVFQQCILSTQQYNASNLSMDSRIPSLSRNASIHTTKCGLKLSMNILRTLTSNTGSYDKRSLRPLVASVCRNDTEKVLFPPLPPPWIVSSSPAHAMSL</sequence>
<organism evidence="1 2">
    <name type="scientific">Trichonephila clavata</name>
    <name type="common">Joro spider</name>
    <name type="synonym">Nephila clavata</name>
    <dbReference type="NCBI Taxonomy" id="2740835"/>
    <lineage>
        <taxon>Eukaryota</taxon>
        <taxon>Metazoa</taxon>
        <taxon>Ecdysozoa</taxon>
        <taxon>Arthropoda</taxon>
        <taxon>Chelicerata</taxon>
        <taxon>Arachnida</taxon>
        <taxon>Araneae</taxon>
        <taxon>Araneomorphae</taxon>
        <taxon>Entelegynae</taxon>
        <taxon>Araneoidea</taxon>
        <taxon>Nephilidae</taxon>
        <taxon>Trichonephila</taxon>
    </lineage>
</organism>
<proteinExistence type="predicted"/>
<gene>
    <name evidence="1" type="ORF">TNCT_404431</name>
</gene>
<dbReference type="AlphaFoldDB" id="A0A8X6HCI6"/>
<dbReference type="Proteomes" id="UP000887116">
    <property type="component" value="Unassembled WGS sequence"/>
</dbReference>
<comment type="caution">
    <text evidence="1">The sequence shown here is derived from an EMBL/GenBank/DDBJ whole genome shotgun (WGS) entry which is preliminary data.</text>
</comment>
<evidence type="ECO:0000313" key="1">
    <source>
        <dbReference type="EMBL" id="GFR20863.1"/>
    </source>
</evidence>
<evidence type="ECO:0000313" key="2">
    <source>
        <dbReference type="Proteomes" id="UP000887116"/>
    </source>
</evidence>
<protein>
    <submittedName>
        <fullName evidence="1">Uncharacterized protein</fullName>
    </submittedName>
</protein>
<accession>A0A8X6HCI6</accession>
<reference evidence="1" key="1">
    <citation type="submission" date="2020-07" db="EMBL/GenBank/DDBJ databases">
        <title>Multicomponent nature underlies the extraordinary mechanical properties of spider dragline silk.</title>
        <authorList>
            <person name="Kono N."/>
            <person name="Nakamura H."/>
            <person name="Mori M."/>
            <person name="Yoshida Y."/>
            <person name="Ohtoshi R."/>
            <person name="Malay A.D."/>
            <person name="Moran D.A.P."/>
            <person name="Tomita M."/>
            <person name="Numata K."/>
            <person name="Arakawa K."/>
        </authorList>
    </citation>
    <scope>NUCLEOTIDE SEQUENCE</scope>
</reference>
<name>A0A8X6HCI6_TRICU</name>